<dbReference type="Proteomes" id="UP000224006">
    <property type="component" value="Chromosome XII"/>
</dbReference>
<dbReference type="KEGG" id="bbes:BESB_024420"/>
<dbReference type="GO" id="GO:0006465">
    <property type="term" value="P:signal peptide processing"/>
    <property type="evidence" value="ECO:0007669"/>
    <property type="project" value="InterPro"/>
</dbReference>
<dbReference type="OrthoDB" id="263893at2759"/>
<protein>
    <recommendedName>
        <fullName evidence="3">Signal peptidase complex subunit 1</fullName>
    </recommendedName>
</protein>
<dbReference type="STRING" id="94643.A0A2A9M995"/>
<dbReference type="EMBL" id="NWUJ01000013">
    <property type="protein sequence ID" value="PFH31950.1"/>
    <property type="molecule type" value="Genomic_DNA"/>
</dbReference>
<evidence type="ECO:0000256" key="10">
    <source>
        <dbReference type="SAM" id="Phobius"/>
    </source>
</evidence>
<gene>
    <name evidence="11" type="ORF">BESB_024420</name>
</gene>
<sequence length="124" mass="13283">MGICGCCASIRSAFSAVASGVVDFKGQERVYSVLVYLAWLGGLGGFAAGALFEDFSITTYAIFLCMGLAAVLCIPSWPAYHRHPVEWTPHDPVRLAALYTQQQEQSASQQKPAGRGKGAKAKKQ</sequence>
<name>A0A2A9M995_BESBE</name>
<dbReference type="GO" id="GO:0045047">
    <property type="term" value="P:protein targeting to ER"/>
    <property type="evidence" value="ECO:0007669"/>
    <property type="project" value="TreeGrafter"/>
</dbReference>
<dbReference type="AlphaFoldDB" id="A0A2A9M995"/>
<feature type="transmembrane region" description="Helical" evidence="10">
    <location>
        <begin position="59"/>
        <end position="80"/>
    </location>
</feature>
<organism evidence="11 12">
    <name type="scientific">Besnoitia besnoiti</name>
    <name type="common">Apicomplexan protozoan</name>
    <dbReference type="NCBI Taxonomy" id="94643"/>
    <lineage>
        <taxon>Eukaryota</taxon>
        <taxon>Sar</taxon>
        <taxon>Alveolata</taxon>
        <taxon>Apicomplexa</taxon>
        <taxon>Conoidasida</taxon>
        <taxon>Coccidia</taxon>
        <taxon>Eucoccidiorida</taxon>
        <taxon>Eimeriorina</taxon>
        <taxon>Sarcocystidae</taxon>
        <taxon>Besnoitia</taxon>
    </lineage>
</organism>
<dbReference type="RefSeq" id="XP_029215959.1">
    <property type="nucleotide sequence ID" value="XM_029361144.1"/>
</dbReference>
<dbReference type="InterPro" id="IPR009542">
    <property type="entry name" value="Spc1/SPCS1"/>
</dbReference>
<keyword evidence="7 10" id="KW-0472">Membrane</keyword>
<reference evidence="11 12" key="1">
    <citation type="submission" date="2017-09" db="EMBL/GenBank/DDBJ databases">
        <title>Genome sequencing of Besnoitia besnoiti strain Bb-Ger1.</title>
        <authorList>
            <person name="Schares G."/>
            <person name="Venepally P."/>
            <person name="Lorenzi H.A."/>
        </authorList>
    </citation>
    <scope>NUCLEOTIDE SEQUENCE [LARGE SCALE GENOMIC DNA]</scope>
    <source>
        <strain evidence="11 12">Bb-Ger1</strain>
    </source>
</reference>
<comment type="similarity">
    <text evidence="2">Belongs to the SPCS1 family.</text>
</comment>
<evidence type="ECO:0000256" key="7">
    <source>
        <dbReference type="ARBA" id="ARBA00023136"/>
    </source>
</evidence>
<accession>A0A2A9M995</accession>
<evidence type="ECO:0000256" key="9">
    <source>
        <dbReference type="SAM" id="MobiDB-lite"/>
    </source>
</evidence>
<dbReference type="VEuPathDB" id="ToxoDB:BESB_024420"/>
<evidence type="ECO:0000256" key="3">
    <source>
        <dbReference type="ARBA" id="ARBA00017059"/>
    </source>
</evidence>
<evidence type="ECO:0000256" key="1">
    <source>
        <dbReference type="ARBA" id="ARBA00004477"/>
    </source>
</evidence>
<evidence type="ECO:0000256" key="5">
    <source>
        <dbReference type="ARBA" id="ARBA00022824"/>
    </source>
</evidence>
<proteinExistence type="inferred from homology"/>
<dbReference type="GO" id="GO:0005787">
    <property type="term" value="C:signal peptidase complex"/>
    <property type="evidence" value="ECO:0007669"/>
    <property type="project" value="InterPro"/>
</dbReference>
<evidence type="ECO:0000256" key="4">
    <source>
        <dbReference type="ARBA" id="ARBA00022692"/>
    </source>
</evidence>
<keyword evidence="12" id="KW-1185">Reference proteome</keyword>
<evidence type="ECO:0000256" key="6">
    <source>
        <dbReference type="ARBA" id="ARBA00022989"/>
    </source>
</evidence>
<feature type="compositionally biased region" description="Low complexity" evidence="9">
    <location>
        <begin position="101"/>
        <end position="113"/>
    </location>
</feature>
<evidence type="ECO:0000256" key="2">
    <source>
        <dbReference type="ARBA" id="ARBA00005245"/>
    </source>
</evidence>
<dbReference type="PANTHER" id="PTHR13202">
    <property type="entry name" value="MICROSOMAL SIGNAL PEPTIDASE 12 KDA SUBUNIT"/>
    <property type="match status" value="1"/>
</dbReference>
<feature type="region of interest" description="Disordered" evidence="9">
    <location>
        <begin position="100"/>
        <end position="124"/>
    </location>
</feature>
<dbReference type="Pfam" id="PF06645">
    <property type="entry name" value="SPC12"/>
    <property type="match status" value="1"/>
</dbReference>
<keyword evidence="4 10" id="KW-0812">Transmembrane</keyword>
<comment type="subcellular location">
    <subcellularLocation>
        <location evidence="1">Endoplasmic reticulum membrane</location>
        <topology evidence="1">Multi-pass membrane protein</topology>
    </subcellularLocation>
</comment>
<evidence type="ECO:0000313" key="12">
    <source>
        <dbReference type="Proteomes" id="UP000224006"/>
    </source>
</evidence>
<keyword evidence="6 10" id="KW-1133">Transmembrane helix</keyword>
<comment type="caution">
    <text evidence="11">The sequence shown here is derived from an EMBL/GenBank/DDBJ whole genome shotgun (WGS) entry which is preliminary data.</text>
</comment>
<keyword evidence="5" id="KW-0256">Endoplasmic reticulum</keyword>
<evidence type="ECO:0000256" key="8">
    <source>
        <dbReference type="ARBA" id="ARBA00045204"/>
    </source>
</evidence>
<evidence type="ECO:0000313" key="11">
    <source>
        <dbReference type="EMBL" id="PFH31950.1"/>
    </source>
</evidence>
<feature type="transmembrane region" description="Helical" evidence="10">
    <location>
        <begin position="31"/>
        <end position="52"/>
    </location>
</feature>
<dbReference type="PANTHER" id="PTHR13202:SF0">
    <property type="entry name" value="SIGNAL PEPTIDASE COMPLEX SUBUNIT 1"/>
    <property type="match status" value="1"/>
</dbReference>
<dbReference type="GeneID" id="40307502"/>
<comment type="function">
    <text evidence="8">Component of the signal peptidase complex (SPC) which catalyzes the cleavage of N-terminal signal sequences from nascent proteins as they are translocated into the lumen of the endoplasmic reticulum. Dispensable for SPC enzymatic activity.</text>
</comment>